<evidence type="ECO:0000313" key="3">
    <source>
        <dbReference type="Proteomes" id="UP000265520"/>
    </source>
</evidence>
<dbReference type="AlphaFoldDB" id="A0A392TXM3"/>
<dbReference type="EMBL" id="LXQA010668280">
    <property type="protein sequence ID" value="MCI65030.1"/>
    <property type="molecule type" value="Genomic_DNA"/>
</dbReference>
<sequence length="83" mass="9633">TEEKKASEDKEKAVEVKVSEVKMDMKKSRMKLTMKQKMTKNKAARVQRRVIVQDEDSEETEEEQPEILFSAGQMSYTMSETTV</sequence>
<evidence type="ECO:0000313" key="2">
    <source>
        <dbReference type="EMBL" id="MCI65030.1"/>
    </source>
</evidence>
<name>A0A392TXM3_9FABA</name>
<organism evidence="2 3">
    <name type="scientific">Trifolium medium</name>
    <dbReference type="NCBI Taxonomy" id="97028"/>
    <lineage>
        <taxon>Eukaryota</taxon>
        <taxon>Viridiplantae</taxon>
        <taxon>Streptophyta</taxon>
        <taxon>Embryophyta</taxon>
        <taxon>Tracheophyta</taxon>
        <taxon>Spermatophyta</taxon>
        <taxon>Magnoliopsida</taxon>
        <taxon>eudicotyledons</taxon>
        <taxon>Gunneridae</taxon>
        <taxon>Pentapetalae</taxon>
        <taxon>rosids</taxon>
        <taxon>fabids</taxon>
        <taxon>Fabales</taxon>
        <taxon>Fabaceae</taxon>
        <taxon>Papilionoideae</taxon>
        <taxon>50 kb inversion clade</taxon>
        <taxon>NPAAA clade</taxon>
        <taxon>Hologalegina</taxon>
        <taxon>IRL clade</taxon>
        <taxon>Trifolieae</taxon>
        <taxon>Trifolium</taxon>
    </lineage>
</organism>
<comment type="caution">
    <text evidence="2">The sequence shown here is derived from an EMBL/GenBank/DDBJ whole genome shotgun (WGS) entry which is preliminary data.</text>
</comment>
<reference evidence="2 3" key="1">
    <citation type="journal article" date="2018" name="Front. Plant Sci.">
        <title>Red Clover (Trifolium pratense) and Zigzag Clover (T. medium) - A Picture of Genomic Similarities and Differences.</title>
        <authorList>
            <person name="Dluhosova J."/>
            <person name="Istvanek J."/>
            <person name="Nedelnik J."/>
            <person name="Repkova J."/>
        </authorList>
    </citation>
    <scope>NUCLEOTIDE SEQUENCE [LARGE SCALE GENOMIC DNA]</scope>
    <source>
        <strain evidence="3">cv. 10/8</strain>
        <tissue evidence="2">Leaf</tissue>
    </source>
</reference>
<proteinExistence type="predicted"/>
<protein>
    <submittedName>
        <fullName evidence="2">Uncharacterized protein</fullName>
    </submittedName>
</protein>
<keyword evidence="3" id="KW-1185">Reference proteome</keyword>
<feature type="compositionally biased region" description="Acidic residues" evidence="1">
    <location>
        <begin position="53"/>
        <end position="65"/>
    </location>
</feature>
<feature type="region of interest" description="Disordered" evidence="1">
    <location>
        <begin position="50"/>
        <end position="83"/>
    </location>
</feature>
<dbReference type="Proteomes" id="UP000265520">
    <property type="component" value="Unassembled WGS sequence"/>
</dbReference>
<evidence type="ECO:0000256" key="1">
    <source>
        <dbReference type="SAM" id="MobiDB-lite"/>
    </source>
</evidence>
<accession>A0A392TXM3</accession>
<feature type="compositionally biased region" description="Polar residues" evidence="1">
    <location>
        <begin position="72"/>
        <end position="83"/>
    </location>
</feature>
<feature type="non-terminal residue" evidence="2">
    <location>
        <position position="1"/>
    </location>
</feature>